<keyword evidence="3" id="KW-1185">Reference proteome</keyword>
<evidence type="ECO:0000313" key="3">
    <source>
        <dbReference type="Proteomes" id="UP001221898"/>
    </source>
</evidence>
<accession>A0AAD7RGR0</accession>
<evidence type="ECO:0000256" key="1">
    <source>
        <dbReference type="SAM" id="MobiDB-lite"/>
    </source>
</evidence>
<sequence length="120" mass="13058">MNPLHPARQPRDRSLLPSPARSLRHSTAAGASLCVQADETRWATPAAHARTLNPFARARSVCAAHTEDRCFSPIDPAFKLIDAISRGDGVFSIPPWRSRAKAAGAFYVIGARTPASRRRT</sequence>
<feature type="region of interest" description="Disordered" evidence="1">
    <location>
        <begin position="1"/>
        <end position="24"/>
    </location>
</feature>
<organism evidence="2 3">
    <name type="scientific">Aldrovandia affinis</name>
    <dbReference type="NCBI Taxonomy" id="143900"/>
    <lineage>
        <taxon>Eukaryota</taxon>
        <taxon>Metazoa</taxon>
        <taxon>Chordata</taxon>
        <taxon>Craniata</taxon>
        <taxon>Vertebrata</taxon>
        <taxon>Euteleostomi</taxon>
        <taxon>Actinopterygii</taxon>
        <taxon>Neopterygii</taxon>
        <taxon>Teleostei</taxon>
        <taxon>Notacanthiformes</taxon>
        <taxon>Halosauridae</taxon>
        <taxon>Aldrovandia</taxon>
    </lineage>
</organism>
<name>A0AAD7RGR0_9TELE</name>
<evidence type="ECO:0000313" key="2">
    <source>
        <dbReference type="EMBL" id="KAJ8383853.1"/>
    </source>
</evidence>
<gene>
    <name evidence="2" type="ORF">AAFF_G00214230</name>
</gene>
<comment type="caution">
    <text evidence="2">The sequence shown here is derived from an EMBL/GenBank/DDBJ whole genome shotgun (WGS) entry which is preliminary data.</text>
</comment>
<dbReference type="AlphaFoldDB" id="A0AAD7RGR0"/>
<proteinExistence type="predicted"/>
<reference evidence="2" key="1">
    <citation type="journal article" date="2023" name="Science">
        <title>Genome structures resolve the early diversification of teleost fishes.</title>
        <authorList>
            <person name="Parey E."/>
            <person name="Louis A."/>
            <person name="Montfort J."/>
            <person name="Bouchez O."/>
            <person name="Roques C."/>
            <person name="Iampietro C."/>
            <person name="Lluch J."/>
            <person name="Castinel A."/>
            <person name="Donnadieu C."/>
            <person name="Desvignes T."/>
            <person name="Floi Bucao C."/>
            <person name="Jouanno E."/>
            <person name="Wen M."/>
            <person name="Mejri S."/>
            <person name="Dirks R."/>
            <person name="Jansen H."/>
            <person name="Henkel C."/>
            <person name="Chen W.J."/>
            <person name="Zahm M."/>
            <person name="Cabau C."/>
            <person name="Klopp C."/>
            <person name="Thompson A.W."/>
            <person name="Robinson-Rechavi M."/>
            <person name="Braasch I."/>
            <person name="Lecointre G."/>
            <person name="Bobe J."/>
            <person name="Postlethwait J.H."/>
            <person name="Berthelot C."/>
            <person name="Roest Crollius H."/>
            <person name="Guiguen Y."/>
        </authorList>
    </citation>
    <scope>NUCLEOTIDE SEQUENCE</scope>
    <source>
        <strain evidence="2">NC1722</strain>
    </source>
</reference>
<dbReference type="EMBL" id="JAINUG010000284">
    <property type="protein sequence ID" value="KAJ8383853.1"/>
    <property type="molecule type" value="Genomic_DNA"/>
</dbReference>
<protein>
    <submittedName>
        <fullName evidence="2">Uncharacterized protein</fullName>
    </submittedName>
</protein>
<dbReference type="Proteomes" id="UP001221898">
    <property type="component" value="Unassembled WGS sequence"/>
</dbReference>